<proteinExistence type="predicted"/>
<reference evidence="1 2" key="1">
    <citation type="submission" date="2018-12" db="EMBL/GenBank/DDBJ databases">
        <title>Deinococcus radiophilus ATCC 27603 genome sequencing and assembly.</title>
        <authorList>
            <person name="Maclea K.S."/>
            <person name="Maynard C.R."/>
        </authorList>
    </citation>
    <scope>NUCLEOTIDE SEQUENCE [LARGE SCALE GENOMIC DNA]</scope>
    <source>
        <strain evidence="1 2">ATCC 27603</strain>
    </source>
</reference>
<accession>A0A3S0JSH0</accession>
<dbReference type="RefSeq" id="WP_126351788.1">
    <property type="nucleotide sequence ID" value="NZ_CP086381.1"/>
</dbReference>
<name>A0A3S0JSH0_9DEIO</name>
<keyword evidence="2" id="KW-1185">Reference proteome</keyword>
<evidence type="ECO:0000313" key="1">
    <source>
        <dbReference type="EMBL" id="RTR28012.1"/>
    </source>
</evidence>
<dbReference type="AlphaFoldDB" id="A0A3S0JSH0"/>
<dbReference type="EMBL" id="RXPE01000008">
    <property type="protein sequence ID" value="RTR28012.1"/>
    <property type="molecule type" value="Genomic_DNA"/>
</dbReference>
<protein>
    <recommendedName>
        <fullName evidence="3">DUF2262 domain-containing protein</fullName>
    </recommendedName>
</protein>
<evidence type="ECO:0000313" key="2">
    <source>
        <dbReference type="Proteomes" id="UP000277766"/>
    </source>
</evidence>
<gene>
    <name evidence="1" type="ORF">EJ104_05665</name>
</gene>
<sequence>MGEAKRRKQLGLMPQSVSFDVQAEVRDGAWQLNWLRAPQGEQGQALERALLEQLPSPAGWPAEYRTRWVAAGRPTDFLNSADDVLAIQVPAHLRLSGELLSSFDPRSLQDRDDQTASQFHLLPEGQALRLREQDVSFDGQRWEPLPAAGLGEKGVQYLMQHPIARERGALQATYQVTHHREGLVTVDPEPPAELLGALELLAATLHGSDESSWADAHAQMIARTEWADEAGRDLPPEAPASRRLTIEVRGRSLLNTPLTTAVGEWGDAVLLVEQGSTQFSPDSEVWYSYVDPSAEPTESELSEFFSQIMDLNTTEVTVLADGTVTWDEEAVPAKHQARLREELLSRTGAGDPERWADFCREALTDAYSETAPFLQGVSADAFPVPRGLRLDVPLDAIEDHEHGMEWVMESQVSFDGQTWADIYMDEVPAELLAVRPQH</sequence>
<organism evidence="1 2">
    <name type="scientific">Deinococcus radiophilus</name>
    <dbReference type="NCBI Taxonomy" id="32062"/>
    <lineage>
        <taxon>Bacteria</taxon>
        <taxon>Thermotogati</taxon>
        <taxon>Deinococcota</taxon>
        <taxon>Deinococci</taxon>
        <taxon>Deinococcales</taxon>
        <taxon>Deinococcaceae</taxon>
        <taxon>Deinococcus</taxon>
    </lineage>
</organism>
<evidence type="ECO:0008006" key="3">
    <source>
        <dbReference type="Google" id="ProtNLM"/>
    </source>
</evidence>
<dbReference type="OrthoDB" id="60113at2"/>
<dbReference type="Proteomes" id="UP000277766">
    <property type="component" value="Unassembled WGS sequence"/>
</dbReference>
<comment type="caution">
    <text evidence="1">The sequence shown here is derived from an EMBL/GenBank/DDBJ whole genome shotgun (WGS) entry which is preliminary data.</text>
</comment>